<evidence type="ECO:0000313" key="6">
    <source>
        <dbReference type="EMBL" id="OGM25756.1"/>
    </source>
</evidence>
<dbReference type="GO" id="GO:0046872">
    <property type="term" value="F:metal ion binding"/>
    <property type="evidence" value="ECO:0007669"/>
    <property type="project" value="UniProtKB-KW"/>
</dbReference>
<evidence type="ECO:0000256" key="4">
    <source>
        <dbReference type="ARBA" id="ARBA00022842"/>
    </source>
</evidence>
<evidence type="ECO:0000256" key="2">
    <source>
        <dbReference type="ARBA" id="ARBA00022723"/>
    </source>
</evidence>
<comment type="caution">
    <text evidence="6">The sequence shown here is derived from an EMBL/GenBank/DDBJ whole genome shotgun (WGS) entry which is preliminary data.</text>
</comment>
<evidence type="ECO:0008006" key="8">
    <source>
        <dbReference type="Google" id="ProtNLM"/>
    </source>
</evidence>
<dbReference type="GO" id="GO:0016787">
    <property type="term" value="F:hydrolase activity"/>
    <property type="evidence" value="ECO:0007669"/>
    <property type="project" value="UniProtKB-KW"/>
</dbReference>
<comment type="cofactor">
    <cofactor evidence="1">
        <name>Mg(2+)</name>
        <dbReference type="ChEBI" id="CHEBI:18420"/>
    </cofactor>
</comment>
<dbReference type="AlphaFoldDB" id="A0A1F7YEK3"/>
<dbReference type="Proteomes" id="UP000178851">
    <property type="component" value="Unassembled WGS sequence"/>
</dbReference>
<evidence type="ECO:0000313" key="7">
    <source>
        <dbReference type="Proteomes" id="UP000178851"/>
    </source>
</evidence>
<dbReference type="GO" id="GO:0005975">
    <property type="term" value="P:carbohydrate metabolic process"/>
    <property type="evidence" value="ECO:0007669"/>
    <property type="project" value="InterPro"/>
</dbReference>
<keyword evidence="3" id="KW-0378">Hydrolase</keyword>
<sequence>MKILNNIKTLITADDFGFSENINRAIFEAYENKRITEMSLMVDCFGSEEAFKYVRENKVENVGLHFSLVRISKNGKILRGDDYDRMLRDWTPEQLQKAFDEEVSIFENSVGFKPKHIIGHKHISLNLKLVKYVADYCIKNNCYARRGERSTKMQHFTLKADPIPEGLKIGRIVDSVLGFKYGSPEEMCREYKDEIEALKANNNQTSIEIFFHPGYSGDFEKLHTSFVQERIDDINFLMSDWFLKLIEEENLELLPSSEI</sequence>
<dbReference type="PANTHER" id="PTHR31609:SF1">
    <property type="entry name" value="CARBOHYDRATE DEACETYLASE"/>
    <property type="match status" value="1"/>
</dbReference>
<name>A0A1F7YEK3_9BACT</name>
<organism evidence="6 7">
    <name type="scientific">Candidatus Woesebacteria bacterium RIFCSPHIGHO2_01_FULL_39_28</name>
    <dbReference type="NCBI Taxonomy" id="1802496"/>
    <lineage>
        <taxon>Bacteria</taxon>
        <taxon>Candidatus Woeseibacteriota</taxon>
    </lineage>
</organism>
<dbReference type="Pfam" id="PF04794">
    <property type="entry name" value="YdjC"/>
    <property type="match status" value="1"/>
</dbReference>
<dbReference type="GO" id="GO:0019213">
    <property type="term" value="F:deacetylase activity"/>
    <property type="evidence" value="ECO:0007669"/>
    <property type="project" value="TreeGrafter"/>
</dbReference>
<dbReference type="EMBL" id="MGGI01000020">
    <property type="protein sequence ID" value="OGM25756.1"/>
    <property type="molecule type" value="Genomic_DNA"/>
</dbReference>
<dbReference type="InterPro" id="IPR011330">
    <property type="entry name" value="Glyco_hydro/deAcase_b/a-brl"/>
</dbReference>
<dbReference type="SUPFAM" id="SSF88713">
    <property type="entry name" value="Glycoside hydrolase/deacetylase"/>
    <property type="match status" value="1"/>
</dbReference>
<dbReference type="Gene3D" id="3.20.20.370">
    <property type="entry name" value="Glycoside hydrolase/deacetylase"/>
    <property type="match status" value="1"/>
</dbReference>
<keyword evidence="2" id="KW-0479">Metal-binding</keyword>
<dbReference type="InterPro" id="IPR006879">
    <property type="entry name" value="YdjC-like"/>
</dbReference>
<accession>A0A1F7YEK3</accession>
<gene>
    <name evidence="6" type="ORF">A2627_01640</name>
</gene>
<evidence type="ECO:0000256" key="5">
    <source>
        <dbReference type="ARBA" id="ARBA00023277"/>
    </source>
</evidence>
<keyword evidence="5" id="KW-0119">Carbohydrate metabolism</keyword>
<keyword evidence="4" id="KW-0460">Magnesium</keyword>
<protein>
    <recommendedName>
        <fullName evidence="8">NodB homology domain-containing protein</fullName>
    </recommendedName>
</protein>
<reference evidence="6 7" key="1">
    <citation type="journal article" date="2016" name="Nat. Commun.">
        <title>Thousands of microbial genomes shed light on interconnected biogeochemical processes in an aquifer system.</title>
        <authorList>
            <person name="Anantharaman K."/>
            <person name="Brown C.T."/>
            <person name="Hug L.A."/>
            <person name="Sharon I."/>
            <person name="Castelle C.J."/>
            <person name="Probst A.J."/>
            <person name="Thomas B.C."/>
            <person name="Singh A."/>
            <person name="Wilkins M.J."/>
            <person name="Karaoz U."/>
            <person name="Brodie E.L."/>
            <person name="Williams K.H."/>
            <person name="Hubbard S.S."/>
            <person name="Banfield J.F."/>
        </authorList>
    </citation>
    <scope>NUCLEOTIDE SEQUENCE [LARGE SCALE GENOMIC DNA]</scope>
</reference>
<evidence type="ECO:0000256" key="3">
    <source>
        <dbReference type="ARBA" id="ARBA00022801"/>
    </source>
</evidence>
<evidence type="ECO:0000256" key="1">
    <source>
        <dbReference type="ARBA" id="ARBA00001946"/>
    </source>
</evidence>
<proteinExistence type="predicted"/>
<dbReference type="PANTHER" id="PTHR31609">
    <property type="entry name" value="YDJC DEACETYLASE FAMILY MEMBER"/>
    <property type="match status" value="1"/>
</dbReference>